<evidence type="ECO:0008006" key="4">
    <source>
        <dbReference type="Google" id="ProtNLM"/>
    </source>
</evidence>
<name>A0ABR9RNF5_9ACTN</name>
<sequence>MNQPVRDLLHERADRLEAPLVDVSSIIDDGSRLRRRRRARTAGGVGVLAACAVLGAAALPGLLPSTETAATEFSFANAFADLDPAYAVGSSIHLAGEEFTVPTPVLAMVQTTDGIVYSDRQGQVWSASGDEPAVQVGSTDRKGPRLVSEGSRAAWAEPAAGGVEFVVLDQQSGSTARPLATDSRVGDPEVLALDGDDLYLRDDRGLVRVGLADDSAEVLSPWLGDLEVTDVEEGLIAHTVPPGSRARSLNGFVGPSVGGGTRLDSAWTMLDLSDDGRFLLGETEPDTFAVFDVAAGTAEPITSPGHEFLIGYRWLDQDTYLALGMNRPWNTTPVDLLRCDIGTGCEITAEAIGTVKDGLTLPFGESMDG</sequence>
<proteinExistence type="predicted"/>
<gene>
    <name evidence="2" type="ORF">IEQ44_00375</name>
</gene>
<reference evidence="2 3" key="1">
    <citation type="submission" date="2020-10" db="EMBL/GenBank/DDBJ databases">
        <title>Nocardioides sp. isolated from sludge.</title>
        <authorList>
            <person name="Zhang X."/>
        </authorList>
    </citation>
    <scope>NUCLEOTIDE SEQUENCE [LARGE SCALE GENOMIC DNA]</scope>
    <source>
        <strain evidence="2 3">Y6</strain>
    </source>
</reference>
<evidence type="ECO:0000313" key="3">
    <source>
        <dbReference type="Proteomes" id="UP000756387"/>
    </source>
</evidence>
<keyword evidence="1" id="KW-0812">Transmembrane</keyword>
<keyword evidence="1" id="KW-1133">Transmembrane helix</keyword>
<dbReference type="RefSeq" id="WP_193636446.1">
    <property type="nucleotide sequence ID" value="NZ_JADCSA010000001.1"/>
</dbReference>
<dbReference type="Proteomes" id="UP000756387">
    <property type="component" value="Unassembled WGS sequence"/>
</dbReference>
<evidence type="ECO:0000256" key="1">
    <source>
        <dbReference type="SAM" id="Phobius"/>
    </source>
</evidence>
<dbReference type="EMBL" id="JADCSA010000001">
    <property type="protein sequence ID" value="MBE7323104.1"/>
    <property type="molecule type" value="Genomic_DNA"/>
</dbReference>
<protein>
    <recommendedName>
        <fullName evidence="4">WD40 repeat domain-containing protein</fullName>
    </recommendedName>
</protein>
<evidence type="ECO:0000313" key="2">
    <source>
        <dbReference type="EMBL" id="MBE7323104.1"/>
    </source>
</evidence>
<accession>A0ABR9RNF5</accession>
<dbReference type="SUPFAM" id="SSF82171">
    <property type="entry name" value="DPP6 N-terminal domain-like"/>
    <property type="match status" value="1"/>
</dbReference>
<feature type="transmembrane region" description="Helical" evidence="1">
    <location>
        <begin position="42"/>
        <end position="63"/>
    </location>
</feature>
<keyword evidence="3" id="KW-1185">Reference proteome</keyword>
<keyword evidence="1" id="KW-0472">Membrane</keyword>
<organism evidence="2 3">
    <name type="scientific">Nocardioides malaquae</name>
    <dbReference type="NCBI Taxonomy" id="2773426"/>
    <lineage>
        <taxon>Bacteria</taxon>
        <taxon>Bacillati</taxon>
        <taxon>Actinomycetota</taxon>
        <taxon>Actinomycetes</taxon>
        <taxon>Propionibacteriales</taxon>
        <taxon>Nocardioidaceae</taxon>
        <taxon>Nocardioides</taxon>
    </lineage>
</organism>
<comment type="caution">
    <text evidence="2">The sequence shown here is derived from an EMBL/GenBank/DDBJ whole genome shotgun (WGS) entry which is preliminary data.</text>
</comment>